<dbReference type="SUPFAM" id="SSF54631">
    <property type="entry name" value="CBS-domain pair"/>
    <property type="match status" value="2"/>
</dbReference>
<gene>
    <name evidence="4" type="ORF">GC250_08885</name>
</gene>
<dbReference type="SMART" id="SM00116">
    <property type="entry name" value="CBS"/>
    <property type="match status" value="4"/>
</dbReference>
<keyword evidence="1 2" id="KW-0129">CBS domain</keyword>
<evidence type="ECO:0000256" key="2">
    <source>
        <dbReference type="PROSITE-ProRule" id="PRU00703"/>
    </source>
</evidence>
<dbReference type="AlphaFoldDB" id="A0A6A9QN18"/>
<dbReference type="PANTHER" id="PTHR43080:SF2">
    <property type="entry name" value="CBS DOMAIN-CONTAINING PROTEIN"/>
    <property type="match status" value="1"/>
</dbReference>
<comment type="caution">
    <text evidence="4">The sequence shown here is derived from an EMBL/GenBank/DDBJ whole genome shotgun (WGS) entry which is preliminary data.</text>
</comment>
<name>A0A6A9QN18_SULME</name>
<dbReference type="EMBL" id="WGGD01000005">
    <property type="protein sequence ID" value="MUN29549.1"/>
    <property type="molecule type" value="Genomic_DNA"/>
</dbReference>
<dbReference type="Gene3D" id="3.10.580.10">
    <property type="entry name" value="CBS-domain"/>
    <property type="match status" value="2"/>
</dbReference>
<evidence type="ECO:0000313" key="4">
    <source>
        <dbReference type="EMBL" id="MUN29549.1"/>
    </source>
</evidence>
<sequence length="282" mass="31302">MNVGKTLIRTLMIPDPSTLNPNDPLAEAIRKVNEFGVGRVIVGKEKVVGLVTTRDLLELIVQECPEGCPENIMKDVLYAPVKNHMVCSPSVAYENDLALDIINVMVSHDYGSMPVVDKAYAPKGIVTEREFLLLYQDLPKTHKVKSFATSRVATIDSGIRLEEAVSLMIRRGFRRLPVVDSEGKVIGIITATDAIKAFAKFIEKKNPSFFFGKKVSEVMKYPVLSISPETYVNDAAKELLDKKKGSFMILDENGKVSGIITERDLLIALHHMLHMQAMKTGE</sequence>
<dbReference type="PANTHER" id="PTHR43080">
    <property type="entry name" value="CBS DOMAIN-CONTAINING PROTEIN CBSX3, MITOCHONDRIAL"/>
    <property type="match status" value="1"/>
</dbReference>
<dbReference type="PROSITE" id="PS51371">
    <property type="entry name" value="CBS"/>
    <property type="match status" value="4"/>
</dbReference>
<dbReference type="InterPro" id="IPR000644">
    <property type="entry name" value="CBS_dom"/>
</dbReference>
<dbReference type="InterPro" id="IPR051257">
    <property type="entry name" value="Diverse_CBS-Domain"/>
</dbReference>
<dbReference type="InterPro" id="IPR046342">
    <property type="entry name" value="CBS_dom_sf"/>
</dbReference>
<accession>A0A6A9QN18</accession>
<evidence type="ECO:0000259" key="3">
    <source>
        <dbReference type="PROSITE" id="PS51371"/>
    </source>
</evidence>
<organism evidence="4 5">
    <name type="scientific">Sulfuracidifex metallicus DSM 6482 = JCM 9184</name>
    <dbReference type="NCBI Taxonomy" id="523847"/>
    <lineage>
        <taxon>Archaea</taxon>
        <taxon>Thermoproteota</taxon>
        <taxon>Thermoprotei</taxon>
        <taxon>Sulfolobales</taxon>
        <taxon>Sulfolobaceae</taxon>
        <taxon>Sulfuracidifex</taxon>
    </lineage>
</organism>
<evidence type="ECO:0000313" key="5">
    <source>
        <dbReference type="Proteomes" id="UP000470772"/>
    </source>
</evidence>
<keyword evidence="5" id="KW-1185">Reference proteome</keyword>
<dbReference type="Pfam" id="PF00571">
    <property type="entry name" value="CBS"/>
    <property type="match status" value="4"/>
</dbReference>
<dbReference type="CDD" id="cd17778">
    <property type="entry name" value="CBS_arch_repeat2"/>
    <property type="match status" value="1"/>
</dbReference>
<feature type="domain" description="CBS" evidence="3">
    <location>
        <begin position="148"/>
        <end position="208"/>
    </location>
</feature>
<evidence type="ECO:0000256" key="1">
    <source>
        <dbReference type="ARBA" id="ARBA00023122"/>
    </source>
</evidence>
<feature type="domain" description="CBS" evidence="3">
    <location>
        <begin position="219"/>
        <end position="278"/>
    </location>
</feature>
<reference evidence="4 5" key="1">
    <citation type="submission" date="2019-10" db="EMBL/GenBank/DDBJ databases">
        <title>Sequencing and Assembly of Multiple Reported Metal-Biooxidizing Members of the Extremely Thermoacidophilic Archaeal Family Sulfolobaceae.</title>
        <authorList>
            <person name="Counts J.A."/>
            <person name="Kelly R.M."/>
        </authorList>
    </citation>
    <scope>NUCLEOTIDE SEQUENCE [LARGE SCALE GENOMIC DNA]</scope>
    <source>
        <strain evidence="4 5">DSM 6482</strain>
    </source>
</reference>
<feature type="domain" description="CBS" evidence="3">
    <location>
        <begin position="85"/>
        <end position="144"/>
    </location>
</feature>
<protein>
    <submittedName>
        <fullName evidence="4">CBS domain-containing protein</fullName>
    </submittedName>
</protein>
<dbReference type="Proteomes" id="UP000470772">
    <property type="component" value="Unassembled WGS sequence"/>
</dbReference>
<proteinExistence type="predicted"/>
<feature type="domain" description="CBS" evidence="3">
    <location>
        <begin position="12"/>
        <end position="66"/>
    </location>
</feature>